<dbReference type="CDD" id="cd16922">
    <property type="entry name" value="HATPase_EvgS-ArcB-TorS-like"/>
    <property type="match status" value="1"/>
</dbReference>
<dbReference type="RefSeq" id="WP_180137244.1">
    <property type="nucleotide sequence ID" value="NZ_CAADHO010000001.1"/>
</dbReference>
<dbReference type="PANTHER" id="PTHR45339">
    <property type="entry name" value="HYBRID SIGNAL TRANSDUCTION HISTIDINE KINASE J"/>
    <property type="match status" value="1"/>
</dbReference>
<dbReference type="InterPro" id="IPR003661">
    <property type="entry name" value="HisK_dim/P_dom"/>
</dbReference>
<dbReference type="EC" id="2.7.13.3" evidence="2"/>
<dbReference type="PANTHER" id="PTHR45339:SF1">
    <property type="entry name" value="HYBRID SIGNAL TRANSDUCTION HISTIDINE KINASE J"/>
    <property type="match status" value="1"/>
</dbReference>
<dbReference type="InterPro" id="IPR003018">
    <property type="entry name" value="GAF"/>
</dbReference>
<keyword evidence="10" id="KW-1133">Transmembrane helix</keyword>
<dbReference type="InterPro" id="IPR001789">
    <property type="entry name" value="Sig_transdc_resp-reg_receiver"/>
</dbReference>
<feature type="domain" description="Response regulatory" evidence="12">
    <location>
        <begin position="1040"/>
        <end position="1155"/>
    </location>
</feature>
<protein>
    <recommendedName>
        <fullName evidence="2">histidine kinase</fullName>
        <ecNumber evidence="2">2.7.13.3</ecNumber>
    </recommendedName>
</protein>
<keyword evidence="3 7" id="KW-0597">Phosphoprotein</keyword>
<dbReference type="Pfam" id="PF02518">
    <property type="entry name" value="HATPase_c"/>
    <property type="match status" value="1"/>
</dbReference>
<feature type="transmembrane region" description="Helical" evidence="10">
    <location>
        <begin position="84"/>
        <end position="101"/>
    </location>
</feature>
<dbReference type="Gene3D" id="3.30.565.10">
    <property type="entry name" value="Histidine kinase-like ATPase, C-terminal domain"/>
    <property type="match status" value="1"/>
</dbReference>
<evidence type="ECO:0000259" key="11">
    <source>
        <dbReference type="PROSITE" id="PS50109"/>
    </source>
</evidence>
<evidence type="ECO:0000259" key="12">
    <source>
        <dbReference type="PROSITE" id="PS50110"/>
    </source>
</evidence>
<dbReference type="Pfam" id="PF08448">
    <property type="entry name" value="PAS_4"/>
    <property type="match status" value="1"/>
</dbReference>
<feature type="transmembrane region" description="Helical" evidence="10">
    <location>
        <begin position="107"/>
        <end position="128"/>
    </location>
</feature>
<proteinExistence type="predicted"/>
<keyword evidence="6" id="KW-0902">Two-component regulatory system</keyword>
<feature type="transmembrane region" description="Helical" evidence="10">
    <location>
        <begin position="419"/>
        <end position="437"/>
    </location>
</feature>
<dbReference type="Pfam" id="PF13185">
    <property type="entry name" value="GAF_2"/>
    <property type="match status" value="1"/>
</dbReference>
<dbReference type="SMART" id="SM00388">
    <property type="entry name" value="HisKA"/>
    <property type="match status" value="1"/>
</dbReference>
<evidence type="ECO:0000259" key="13">
    <source>
        <dbReference type="PROSITE" id="PS50113"/>
    </source>
</evidence>
<feature type="modified residue" description="4-aspartylphosphate" evidence="7">
    <location>
        <position position="967"/>
    </location>
</feature>
<dbReference type="InterPro" id="IPR029016">
    <property type="entry name" value="GAF-like_dom_sf"/>
</dbReference>
<dbReference type="InterPro" id="IPR036890">
    <property type="entry name" value="HATPase_C_sf"/>
</dbReference>
<dbReference type="SMART" id="SM00387">
    <property type="entry name" value="HATPase_c"/>
    <property type="match status" value="1"/>
</dbReference>
<feature type="domain" description="PAC" evidence="13">
    <location>
        <begin position="339"/>
        <end position="391"/>
    </location>
</feature>
<dbReference type="InterPro" id="IPR004358">
    <property type="entry name" value="Sig_transdc_His_kin-like_C"/>
</dbReference>
<dbReference type="EMBL" id="CAADHO010000001">
    <property type="protein sequence ID" value="VFQ43051.1"/>
    <property type="molecule type" value="Genomic_DNA"/>
</dbReference>
<feature type="modified residue" description="4-aspartylphosphate" evidence="7">
    <location>
        <position position="1235"/>
    </location>
</feature>
<evidence type="ECO:0000256" key="2">
    <source>
        <dbReference type="ARBA" id="ARBA00012438"/>
    </source>
</evidence>
<dbReference type="SUPFAM" id="SSF47384">
    <property type="entry name" value="Homodimeric domain of signal transducing histidine kinase"/>
    <property type="match status" value="1"/>
</dbReference>
<dbReference type="Pfam" id="PF00512">
    <property type="entry name" value="HisKA"/>
    <property type="match status" value="1"/>
</dbReference>
<reference evidence="14 15" key="1">
    <citation type="submission" date="2019-03" db="EMBL/GenBank/DDBJ databases">
        <authorList>
            <person name="Nijsse B."/>
        </authorList>
    </citation>
    <scope>NUCLEOTIDE SEQUENCE [LARGE SCALE GENOMIC DNA]</scope>
    <source>
        <strain evidence="14">Desulfoluna butyratoxydans MSL71</strain>
    </source>
</reference>
<dbReference type="SMART" id="SM00065">
    <property type="entry name" value="GAF"/>
    <property type="match status" value="1"/>
</dbReference>
<dbReference type="PROSITE" id="PS50109">
    <property type="entry name" value="HIS_KIN"/>
    <property type="match status" value="1"/>
</dbReference>
<feature type="coiled-coil region" evidence="8">
    <location>
        <begin position="553"/>
        <end position="633"/>
    </location>
</feature>
<dbReference type="Gene3D" id="3.30.450.40">
    <property type="match status" value="1"/>
</dbReference>
<evidence type="ECO:0000256" key="7">
    <source>
        <dbReference type="PROSITE-ProRule" id="PRU00169"/>
    </source>
</evidence>
<organism evidence="14 15">
    <name type="scientific">Desulfoluna butyratoxydans</name>
    <dbReference type="NCBI Taxonomy" id="231438"/>
    <lineage>
        <taxon>Bacteria</taxon>
        <taxon>Pseudomonadati</taxon>
        <taxon>Thermodesulfobacteriota</taxon>
        <taxon>Desulfobacteria</taxon>
        <taxon>Desulfobacterales</taxon>
        <taxon>Desulfolunaceae</taxon>
        <taxon>Desulfoluna</taxon>
    </lineage>
</organism>
<dbReference type="SMART" id="SM00448">
    <property type="entry name" value="REC"/>
    <property type="match status" value="3"/>
</dbReference>
<dbReference type="GO" id="GO:0000155">
    <property type="term" value="F:phosphorelay sensor kinase activity"/>
    <property type="evidence" value="ECO:0007669"/>
    <property type="project" value="InterPro"/>
</dbReference>
<accession>A0A4U8YHM1</accession>
<dbReference type="CDD" id="cd00082">
    <property type="entry name" value="HisKA"/>
    <property type="match status" value="1"/>
</dbReference>
<evidence type="ECO:0000256" key="8">
    <source>
        <dbReference type="SAM" id="Coils"/>
    </source>
</evidence>
<keyword evidence="10" id="KW-0812">Transmembrane</keyword>
<dbReference type="SUPFAM" id="SSF55874">
    <property type="entry name" value="ATPase domain of HSP90 chaperone/DNA topoisomerase II/histidine kinase"/>
    <property type="match status" value="1"/>
</dbReference>
<feature type="compositionally biased region" description="Pro residues" evidence="9">
    <location>
        <begin position="884"/>
        <end position="894"/>
    </location>
</feature>
<keyword evidence="4" id="KW-0808">Transferase</keyword>
<keyword evidence="5" id="KW-0418">Kinase</keyword>
<feature type="transmembrane region" description="Helical" evidence="10">
    <location>
        <begin position="140"/>
        <end position="158"/>
    </location>
</feature>
<dbReference type="Gene3D" id="1.10.287.130">
    <property type="match status" value="1"/>
</dbReference>
<keyword evidence="8" id="KW-0175">Coiled coil</keyword>
<feature type="modified residue" description="4-aspartylphosphate" evidence="7">
    <location>
        <position position="1089"/>
    </location>
</feature>
<dbReference type="InterPro" id="IPR036097">
    <property type="entry name" value="HisK_dim/P_sf"/>
</dbReference>
<dbReference type="Pfam" id="PF00072">
    <property type="entry name" value="Response_reg"/>
    <property type="match status" value="3"/>
</dbReference>
<evidence type="ECO:0000313" key="15">
    <source>
        <dbReference type="Proteomes" id="UP000507962"/>
    </source>
</evidence>
<dbReference type="CDD" id="cd17546">
    <property type="entry name" value="REC_hyHK_CKI1_RcsC-like"/>
    <property type="match status" value="1"/>
</dbReference>
<feature type="transmembrane region" description="Helical" evidence="10">
    <location>
        <begin position="20"/>
        <end position="40"/>
    </location>
</feature>
<dbReference type="InterPro" id="IPR000700">
    <property type="entry name" value="PAS-assoc_C"/>
</dbReference>
<dbReference type="InterPro" id="IPR005467">
    <property type="entry name" value="His_kinase_dom"/>
</dbReference>
<evidence type="ECO:0000256" key="10">
    <source>
        <dbReference type="SAM" id="Phobius"/>
    </source>
</evidence>
<feature type="domain" description="Response regulatory" evidence="12">
    <location>
        <begin position="1185"/>
        <end position="1302"/>
    </location>
</feature>
<dbReference type="PROSITE" id="PS50113">
    <property type="entry name" value="PAC"/>
    <property type="match status" value="1"/>
</dbReference>
<feature type="transmembrane region" description="Helical" evidence="10">
    <location>
        <begin position="52"/>
        <end position="72"/>
    </location>
</feature>
<evidence type="ECO:0000256" key="5">
    <source>
        <dbReference type="ARBA" id="ARBA00022777"/>
    </source>
</evidence>
<dbReference type="Proteomes" id="UP000507962">
    <property type="component" value="Unassembled WGS sequence"/>
</dbReference>
<dbReference type="Gene3D" id="3.40.50.2300">
    <property type="match status" value="3"/>
</dbReference>
<dbReference type="SUPFAM" id="SSF55785">
    <property type="entry name" value="PYP-like sensor domain (PAS domain)"/>
    <property type="match status" value="1"/>
</dbReference>
<feature type="transmembrane region" description="Helical" evidence="10">
    <location>
        <begin position="178"/>
        <end position="196"/>
    </location>
</feature>
<evidence type="ECO:0000256" key="4">
    <source>
        <dbReference type="ARBA" id="ARBA00022679"/>
    </source>
</evidence>
<evidence type="ECO:0000256" key="9">
    <source>
        <dbReference type="SAM" id="MobiDB-lite"/>
    </source>
</evidence>
<sequence>MARSTREFSIEQRPHSGQWLSTALGLGGAIPLMGTLFIGTRYPDWRLVSQPLHTSLEVAGATLGLVLAALLLLSQEKTTTRRMWIALALIAMAVFDIFHSCTPEGRAFIWFRSLSVLTGGLFFALVWFPDRPLSRTTVLVAANATLLASVAAGTLITTWPQGQPLPQAGSPGLSPADITALAGGLLILMAALNFAVNYSRTRQQEELLFLLLALLFGISGMLFSVTTSWKAGWWFWHLLRFSGYLIAFLLALVAYRKTEQEMLRTHAELDTLFHVGVDGKRMVDSQFNQVQANDTLAALAGSAPPGPGPVKCYESFGGPLCHTDACPLTQMKTGATTHIHTEVEKKHPDGSQAFYLLNAMRLEKPDGTFGGIIESFWDITDRKKTARALEDQNELKTGQAKLSHLMQSELDPEALCRRIITFLCKYLGAVTGLIYLADEAGTLRLVASYAHKRRKHLASAYRPGEGLVGQAALEKEEIILTQVPEGYITIESGLGTAAPTTLCIKPVIRNDQVKAVLELGTLTTFSESQSQFLDLVAGSIALAVENTQGRTRLALSLEESEKLSEELRAQQEELRQSNEELEGQASTLLRSEERLKDQQEELKAINEELEEKNELLQRQAREMLSVKKETEEKAEALALASSYKSEFLANMSHELRTPLNSLLLLARSLADNKEETLTPGQVESAEVIHASGTDLLNLINDILDLSKIEAGRMELAPVTVDLKEFTSDMQAGFRHLAKDKGLDLVTSVSPEAPTHIMTDRKRLDQIINNLMANAIKFTASGRVTLTAAPCPEGARFLQSNLTPETTLALSVADTGIGIEESRQQIIFDAFQQADGKTTRRYGGTGLGLSIARKLATLLGGEIELTSQPGKGATFTLYLPVAPPPGQSIPDPVPAPDTEAPAPLPVQDDRKALGPDDRIILVIEDDPVFARHLCTTCRDKGFKCLAAPSGEEGLALLKTHRPCAVLLDITLPGMDGWAVLTALKEDLRTRHIPVHIISAHDAAAEALRLGAVGHATKPVSTEVLEKTFSTLEEMTAQRPKHVLVVDDNRETRQSVVGLIECEGVQATEATSASEAMDALRARRFDCVVLDLGLPDMDGLELLRTLRSEGVPLSPVIIYTARALTVEQEMGIREHADAIIVKDVRSQERLLDEVSLFLHQVVSRMPDRQKQIITNLHDTDALLRDKKVLIVDDDMRATFALSKLLRERGMIPLKADNGERALKVLSREPDLHLVLMDVMMPVMDGFETIRRIRAQEAFRHLPIIALTAKAMKEDRTKCLASGASDYMPKPVDPHRLISMMRVWLHR</sequence>
<comment type="catalytic activity">
    <reaction evidence="1">
        <text>ATP + protein L-histidine = ADP + protein N-phospho-L-histidine.</text>
        <dbReference type="EC" id="2.7.13.3"/>
    </reaction>
</comment>
<evidence type="ECO:0000256" key="6">
    <source>
        <dbReference type="ARBA" id="ARBA00023012"/>
    </source>
</evidence>
<dbReference type="InterPro" id="IPR035965">
    <property type="entry name" value="PAS-like_dom_sf"/>
</dbReference>
<feature type="transmembrane region" description="Helical" evidence="10">
    <location>
        <begin position="233"/>
        <end position="255"/>
    </location>
</feature>
<evidence type="ECO:0000256" key="3">
    <source>
        <dbReference type="ARBA" id="ARBA00022553"/>
    </source>
</evidence>
<feature type="region of interest" description="Disordered" evidence="9">
    <location>
        <begin position="884"/>
        <end position="908"/>
    </location>
</feature>
<dbReference type="InterPro" id="IPR011006">
    <property type="entry name" value="CheY-like_superfamily"/>
</dbReference>
<dbReference type="Gene3D" id="3.30.450.20">
    <property type="entry name" value="PAS domain"/>
    <property type="match status" value="1"/>
</dbReference>
<feature type="domain" description="Response regulatory" evidence="12">
    <location>
        <begin position="918"/>
        <end position="1031"/>
    </location>
</feature>
<evidence type="ECO:0000313" key="14">
    <source>
        <dbReference type="EMBL" id="VFQ43051.1"/>
    </source>
</evidence>
<name>A0A4U8YHM1_9BACT</name>
<dbReference type="FunFam" id="3.30.565.10:FF:000010">
    <property type="entry name" value="Sensor histidine kinase RcsC"/>
    <property type="match status" value="1"/>
</dbReference>
<keyword evidence="10" id="KW-0472">Membrane</keyword>
<feature type="transmembrane region" description="Helical" evidence="10">
    <location>
        <begin position="208"/>
        <end position="227"/>
    </location>
</feature>
<dbReference type="PRINTS" id="PR00344">
    <property type="entry name" value="BCTRLSENSOR"/>
</dbReference>
<dbReference type="SUPFAM" id="SSF55781">
    <property type="entry name" value="GAF domain-like"/>
    <property type="match status" value="1"/>
</dbReference>
<dbReference type="SUPFAM" id="SSF52172">
    <property type="entry name" value="CheY-like"/>
    <property type="match status" value="3"/>
</dbReference>
<gene>
    <name evidence="14" type="ORF">MSL71_6770</name>
</gene>
<keyword evidence="15" id="KW-1185">Reference proteome</keyword>
<feature type="domain" description="Histidine kinase" evidence="11">
    <location>
        <begin position="650"/>
        <end position="882"/>
    </location>
</feature>
<dbReference type="InterPro" id="IPR013656">
    <property type="entry name" value="PAS_4"/>
</dbReference>
<dbReference type="PROSITE" id="PS50110">
    <property type="entry name" value="RESPONSE_REGULATORY"/>
    <property type="match status" value="3"/>
</dbReference>
<dbReference type="InterPro" id="IPR003594">
    <property type="entry name" value="HATPase_dom"/>
</dbReference>
<evidence type="ECO:0000256" key="1">
    <source>
        <dbReference type="ARBA" id="ARBA00000085"/>
    </source>
</evidence>
<dbReference type="CDD" id="cd00156">
    <property type="entry name" value="REC"/>
    <property type="match status" value="1"/>
</dbReference>